<evidence type="ECO:0000256" key="10">
    <source>
        <dbReference type="ARBA" id="ARBA00022839"/>
    </source>
</evidence>
<keyword evidence="19" id="KW-1185">Reference proteome</keyword>
<feature type="domain" description="PD-(D/E)XK endonuclease-like" evidence="17">
    <location>
        <begin position="50"/>
        <end position="164"/>
    </location>
</feature>
<keyword evidence="5 16" id="KW-0540">Nuclease</keyword>
<dbReference type="InterPro" id="IPR038726">
    <property type="entry name" value="PDDEXK_AddAB-type"/>
</dbReference>
<dbReference type="GO" id="GO:0046872">
    <property type="term" value="F:metal ion binding"/>
    <property type="evidence" value="ECO:0007669"/>
    <property type="project" value="UniProtKB-KW"/>
</dbReference>
<evidence type="ECO:0000256" key="2">
    <source>
        <dbReference type="ARBA" id="ARBA00009189"/>
    </source>
</evidence>
<proteinExistence type="inferred from homology"/>
<evidence type="ECO:0000256" key="1">
    <source>
        <dbReference type="ARBA" id="ARBA00001966"/>
    </source>
</evidence>
<evidence type="ECO:0000256" key="9">
    <source>
        <dbReference type="ARBA" id="ARBA00022806"/>
    </source>
</evidence>
<dbReference type="GO" id="GO:0006281">
    <property type="term" value="P:DNA repair"/>
    <property type="evidence" value="ECO:0007669"/>
    <property type="project" value="UniProtKB-KW"/>
</dbReference>
<evidence type="ECO:0000256" key="16">
    <source>
        <dbReference type="RuleBase" id="RU365022"/>
    </source>
</evidence>
<evidence type="ECO:0000256" key="15">
    <source>
        <dbReference type="ARBA" id="ARBA00023211"/>
    </source>
</evidence>
<keyword evidence="7" id="KW-0227">DNA damage</keyword>
<dbReference type="GO" id="GO:0004527">
    <property type="term" value="F:exonuclease activity"/>
    <property type="evidence" value="ECO:0007669"/>
    <property type="project" value="UniProtKB-KW"/>
</dbReference>
<organism evidence="18 19">
    <name type="scientific">Thermoflexus hugenholtzii JAD2</name>
    <dbReference type="NCBI Taxonomy" id="877466"/>
    <lineage>
        <taxon>Bacteria</taxon>
        <taxon>Bacillati</taxon>
        <taxon>Chloroflexota</taxon>
        <taxon>Thermoflexia</taxon>
        <taxon>Thermoflexales</taxon>
        <taxon>Thermoflexaceae</taxon>
        <taxon>Thermoflexus</taxon>
    </lineage>
</organism>
<comment type="function">
    <text evidence="16">CRISPR (clustered regularly interspaced short palindromic repeat) is an adaptive immune system that provides protection against mobile genetic elements (viruses, transposable elements and conjugative plasmids). CRISPR clusters contain sequences complementary to antecedent mobile elements and target invading nucleic acids. CRISPR clusters are transcribed and processed into CRISPR RNA (crRNA).</text>
</comment>
<dbReference type="PANTHER" id="PTHR36531:SF6">
    <property type="entry name" value="DNA REPLICATION ATP-DEPENDENT HELICASE_NUCLEASE DNA2"/>
    <property type="match status" value="1"/>
</dbReference>
<comment type="cofactor">
    <cofactor evidence="1">
        <name>[4Fe-4S] cluster</name>
        <dbReference type="ChEBI" id="CHEBI:49883"/>
    </cofactor>
</comment>
<dbReference type="GO" id="GO:0004386">
    <property type="term" value="F:helicase activity"/>
    <property type="evidence" value="ECO:0007669"/>
    <property type="project" value="UniProtKB-KW"/>
</dbReference>
<dbReference type="PANTHER" id="PTHR36531">
    <property type="entry name" value="CRISPR-ASSOCIATED EXONUCLEASE CAS4"/>
    <property type="match status" value="1"/>
</dbReference>
<keyword evidence="9" id="KW-0347">Helicase</keyword>
<keyword evidence="10 16" id="KW-0269">Exonuclease</keyword>
<evidence type="ECO:0000256" key="11">
    <source>
        <dbReference type="ARBA" id="ARBA00023004"/>
    </source>
</evidence>
<dbReference type="Pfam" id="PF12705">
    <property type="entry name" value="PDDEXK_1"/>
    <property type="match status" value="1"/>
</dbReference>
<evidence type="ECO:0000259" key="17">
    <source>
        <dbReference type="Pfam" id="PF12705"/>
    </source>
</evidence>
<dbReference type="InterPro" id="IPR051827">
    <property type="entry name" value="Cas4_exonuclease"/>
</dbReference>
<protein>
    <recommendedName>
        <fullName evidence="4 16">CRISPR-associated exonuclease Cas4</fullName>
        <ecNumber evidence="3 16">3.1.12.1</ecNumber>
    </recommendedName>
</protein>
<name>A0A212QRR9_9CHLR</name>
<reference evidence="19" key="1">
    <citation type="submission" date="2017-06" db="EMBL/GenBank/DDBJ databases">
        <authorList>
            <person name="Varghese N."/>
            <person name="Submissions S."/>
        </authorList>
    </citation>
    <scope>NUCLEOTIDE SEQUENCE [LARGE SCALE GENOMIC DNA]</scope>
    <source>
        <strain evidence="19">JAD2</strain>
    </source>
</reference>
<evidence type="ECO:0000256" key="6">
    <source>
        <dbReference type="ARBA" id="ARBA00022723"/>
    </source>
</evidence>
<keyword evidence="6 16" id="KW-0479">Metal-binding</keyword>
<evidence type="ECO:0000256" key="13">
    <source>
        <dbReference type="ARBA" id="ARBA00023118"/>
    </source>
</evidence>
<comment type="cofactor">
    <cofactor evidence="16">
        <name>iron-sulfur cluster</name>
        <dbReference type="ChEBI" id="CHEBI:30408"/>
    </cofactor>
</comment>
<evidence type="ECO:0000256" key="7">
    <source>
        <dbReference type="ARBA" id="ARBA00022763"/>
    </source>
</evidence>
<dbReference type="AlphaFoldDB" id="A0A212QRR9"/>
<evidence type="ECO:0000256" key="3">
    <source>
        <dbReference type="ARBA" id="ARBA00012768"/>
    </source>
</evidence>
<dbReference type="Proteomes" id="UP000197025">
    <property type="component" value="Unassembled WGS sequence"/>
</dbReference>
<evidence type="ECO:0000256" key="14">
    <source>
        <dbReference type="ARBA" id="ARBA00023204"/>
    </source>
</evidence>
<dbReference type="GO" id="GO:0051536">
    <property type="term" value="F:iron-sulfur cluster binding"/>
    <property type="evidence" value="ECO:0007669"/>
    <property type="project" value="UniProtKB-KW"/>
</dbReference>
<accession>A0A212QRR9</accession>
<dbReference type="EMBL" id="FYEK01000022">
    <property type="protein sequence ID" value="SNB62280.1"/>
    <property type="molecule type" value="Genomic_DNA"/>
</dbReference>
<evidence type="ECO:0000313" key="19">
    <source>
        <dbReference type="Proteomes" id="UP000197025"/>
    </source>
</evidence>
<keyword evidence="11 16" id="KW-0408">Iron</keyword>
<dbReference type="InterPro" id="IPR013343">
    <property type="entry name" value="CRISPR-assoc_prot_Cas4"/>
</dbReference>
<comment type="cofactor">
    <cofactor evidence="16">
        <name>Mg(2+)</name>
        <dbReference type="ChEBI" id="CHEBI:18420"/>
    </cofactor>
    <cofactor evidence="16">
        <name>Mn(2+)</name>
        <dbReference type="ChEBI" id="CHEBI:29035"/>
    </cofactor>
    <text evidence="16">Mg(2+) or Mn(2+) required for ssDNA cleavage activity.</text>
</comment>
<evidence type="ECO:0000256" key="8">
    <source>
        <dbReference type="ARBA" id="ARBA00022801"/>
    </source>
</evidence>
<keyword evidence="15 16" id="KW-0464">Manganese</keyword>
<keyword evidence="13 16" id="KW-0051">Antiviral defense</keyword>
<evidence type="ECO:0000256" key="12">
    <source>
        <dbReference type="ARBA" id="ARBA00023014"/>
    </source>
</evidence>
<dbReference type="Gene3D" id="3.90.320.10">
    <property type="match status" value="1"/>
</dbReference>
<evidence type="ECO:0000256" key="5">
    <source>
        <dbReference type="ARBA" id="ARBA00022722"/>
    </source>
</evidence>
<dbReference type="InParanoid" id="A0A212QRR9"/>
<dbReference type="InterPro" id="IPR011604">
    <property type="entry name" value="PDDEXK-like_dom_sf"/>
</dbReference>
<dbReference type="OrthoDB" id="160794at2"/>
<evidence type="ECO:0000313" key="18">
    <source>
        <dbReference type="EMBL" id="SNB62280.1"/>
    </source>
</evidence>
<dbReference type="RefSeq" id="WP_159461589.1">
    <property type="nucleotide sequence ID" value="NZ_FYEK01000022.1"/>
</dbReference>
<evidence type="ECO:0000256" key="4">
    <source>
        <dbReference type="ARBA" id="ARBA00020049"/>
    </source>
</evidence>
<keyword evidence="9" id="KW-0547">Nucleotide-binding</keyword>
<sequence>MTLTGLLLLVLAVFLGGIGWLLRRMAGLPGGAVVAEDLGGRPAPVLRAPRYGLSGRPDVLIRRPEGLIPVEVKSGSAPARPYDSHRLQLAAYCLLVEEALGERPPYGLIRYRDRTFRVDYTEALREELLGVLEAMRRDLVYGEAHRSHAIPARCRACGFRPICEEALE</sequence>
<keyword evidence="9" id="KW-0067">ATP-binding</keyword>
<keyword evidence="14" id="KW-0234">DNA repair</keyword>
<gene>
    <name evidence="18" type="ORF">SAMN02746019_00004810</name>
</gene>
<comment type="similarity">
    <text evidence="2 16">Belongs to the CRISPR-associated exonuclease Cas4 family.</text>
</comment>
<keyword evidence="12 16" id="KW-0411">Iron-sulfur</keyword>
<dbReference type="EC" id="3.1.12.1" evidence="3 16"/>
<dbReference type="GO" id="GO:0051607">
    <property type="term" value="P:defense response to virus"/>
    <property type="evidence" value="ECO:0007669"/>
    <property type="project" value="UniProtKB-KW"/>
</dbReference>
<keyword evidence="8 16" id="KW-0378">Hydrolase</keyword>
<dbReference type="NCBIfam" id="TIGR00372">
    <property type="entry name" value="cas4"/>
    <property type="match status" value="1"/>
</dbReference>